<proteinExistence type="predicted"/>
<organism evidence="1 2">
    <name type="scientific">Algoriphagus aquatilis</name>
    <dbReference type="NCBI Taxonomy" id="490186"/>
    <lineage>
        <taxon>Bacteria</taxon>
        <taxon>Pseudomonadati</taxon>
        <taxon>Bacteroidota</taxon>
        <taxon>Cytophagia</taxon>
        <taxon>Cytophagales</taxon>
        <taxon>Cyclobacteriaceae</taxon>
        <taxon>Algoriphagus</taxon>
    </lineage>
</organism>
<accession>A0ABW0BZA4</accession>
<sequence length="382" mass="43309">MNRSWLLFCVLIGILSSCRTPFDPEVPDTELRILVVEGYLDTEGMKSELKLSRTVPLSSSASMLPEIGATVLLRSQNGQQFSLSEKGKGIYLFERNIDEKQTYTLEIVLKSGERYASEVLKPINTPEIIDGGFKRDQDGVEIFVSTQGNAEADDFLWTFEETWIYRPRIRTPYIYDSRLRDVRQRTEAEQNSLCFKTEPSPDIVIETSSRFQDQVVFEKTVTEIPEGDERIMERYSILISQKGIASKDVQFWEILRKNTEDIGSIFSPLPSLIGGNIKSLDNASSPVIGQVSLGVIRQKRIYVNRAEVSPWNYIDPQFNDCVIGEVAVLRAAYPETFGNGATVPARELMQGTTIIGYYPSSRRCTDCTLYASPIRPDFWEDN</sequence>
<comment type="caution">
    <text evidence="1">The sequence shown here is derived from an EMBL/GenBank/DDBJ whole genome shotgun (WGS) entry which is preliminary data.</text>
</comment>
<evidence type="ECO:0000313" key="2">
    <source>
        <dbReference type="Proteomes" id="UP001596163"/>
    </source>
</evidence>
<protein>
    <submittedName>
        <fullName evidence="1">DUF4249 domain-containing protein</fullName>
    </submittedName>
</protein>
<dbReference type="EMBL" id="JBHSKS010000013">
    <property type="protein sequence ID" value="MFC5193087.1"/>
    <property type="molecule type" value="Genomic_DNA"/>
</dbReference>
<reference evidence="2" key="1">
    <citation type="journal article" date="2019" name="Int. J. Syst. Evol. Microbiol.">
        <title>The Global Catalogue of Microorganisms (GCM) 10K type strain sequencing project: providing services to taxonomists for standard genome sequencing and annotation.</title>
        <authorList>
            <consortium name="The Broad Institute Genomics Platform"/>
            <consortium name="The Broad Institute Genome Sequencing Center for Infectious Disease"/>
            <person name="Wu L."/>
            <person name="Ma J."/>
        </authorList>
    </citation>
    <scope>NUCLEOTIDE SEQUENCE [LARGE SCALE GENOMIC DNA]</scope>
    <source>
        <strain evidence="2">CGMCC 1.7030</strain>
    </source>
</reference>
<name>A0ABW0BZA4_9BACT</name>
<dbReference type="RefSeq" id="WP_377916707.1">
    <property type="nucleotide sequence ID" value="NZ_JBHSKS010000013.1"/>
</dbReference>
<dbReference type="InterPro" id="IPR025345">
    <property type="entry name" value="DUF4249"/>
</dbReference>
<gene>
    <name evidence="1" type="ORF">ACFPIK_15040</name>
</gene>
<evidence type="ECO:0000313" key="1">
    <source>
        <dbReference type="EMBL" id="MFC5193087.1"/>
    </source>
</evidence>
<keyword evidence="2" id="KW-1185">Reference proteome</keyword>
<dbReference type="PROSITE" id="PS51257">
    <property type="entry name" value="PROKAR_LIPOPROTEIN"/>
    <property type="match status" value="1"/>
</dbReference>
<dbReference type="Proteomes" id="UP001596163">
    <property type="component" value="Unassembled WGS sequence"/>
</dbReference>
<dbReference type="Pfam" id="PF14054">
    <property type="entry name" value="DUF4249"/>
    <property type="match status" value="1"/>
</dbReference>